<keyword evidence="6 12" id="KW-1133">Transmembrane helix</keyword>
<keyword evidence="3" id="KW-0444">Lipid biosynthesis</keyword>
<keyword evidence="5" id="KW-0276">Fatty acid metabolism</keyword>
<evidence type="ECO:0000313" key="14">
    <source>
        <dbReference type="EMBL" id="MBC6112358.1"/>
    </source>
</evidence>
<dbReference type="PANTHER" id="PTHR11351:SF31">
    <property type="entry name" value="DESATURASE 1, ISOFORM A-RELATED"/>
    <property type="match status" value="1"/>
</dbReference>
<keyword evidence="8" id="KW-0408">Iron</keyword>
<evidence type="ECO:0000256" key="11">
    <source>
        <dbReference type="ARBA" id="ARBA00023160"/>
    </source>
</evidence>
<evidence type="ECO:0000256" key="1">
    <source>
        <dbReference type="ARBA" id="ARBA00004141"/>
    </source>
</evidence>
<evidence type="ECO:0000256" key="3">
    <source>
        <dbReference type="ARBA" id="ARBA00022516"/>
    </source>
</evidence>
<evidence type="ECO:0000256" key="10">
    <source>
        <dbReference type="ARBA" id="ARBA00023136"/>
    </source>
</evidence>
<keyword evidence="7" id="KW-0560">Oxidoreductase</keyword>
<evidence type="ECO:0000313" key="15">
    <source>
        <dbReference type="Proteomes" id="UP000652755"/>
    </source>
</evidence>
<feature type="transmembrane region" description="Helical" evidence="12">
    <location>
        <begin position="41"/>
        <end position="60"/>
    </location>
</feature>
<name>A0ABR7KXD1_9SPHI</name>
<feature type="transmembrane region" description="Helical" evidence="12">
    <location>
        <begin position="127"/>
        <end position="144"/>
    </location>
</feature>
<evidence type="ECO:0000259" key="13">
    <source>
        <dbReference type="Pfam" id="PF00487"/>
    </source>
</evidence>
<gene>
    <name evidence="14" type="ORF">H7U22_18200</name>
</gene>
<dbReference type="Proteomes" id="UP000652755">
    <property type="component" value="Unassembled WGS sequence"/>
</dbReference>
<dbReference type="EMBL" id="JACRYL010000019">
    <property type="protein sequence ID" value="MBC6112358.1"/>
    <property type="molecule type" value="Genomic_DNA"/>
</dbReference>
<evidence type="ECO:0000256" key="8">
    <source>
        <dbReference type="ARBA" id="ARBA00023004"/>
    </source>
</evidence>
<evidence type="ECO:0000256" key="2">
    <source>
        <dbReference type="ARBA" id="ARBA00008749"/>
    </source>
</evidence>
<evidence type="ECO:0000256" key="12">
    <source>
        <dbReference type="SAM" id="Phobius"/>
    </source>
</evidence>
<evidence type="ECO:0000256" key="7">
    <source>
        <dbReference type="ARBA" id="ARBA00023002"/>
    </source>
</evidence>
<dbReference type="PANTHER" id="PTHR11351">
    <property type="entry name" value="ACYL-COA DESATURASE"/>
    <property type="match status" value="1"/>
</dbReference>
<evidence type="ECO:0000256" key="9">
    <source>
        <dbReference type="ARBA" id="ARBA00023098"/>
    </source>
</evidence>
<keyword evidence="15" id="KW-1185">Reference proteome</keyword>
<dbReference type="Pfam" id="PF00487">
    <property type="entry name" value="FA_desaturase"/>
    <property type="match status" value="1"/>
</dbReference>
<evidence type="ECO:0000256" key="6">
    <source>
        <dbReference type="ARBA" id="ARBA00022989"/>
    </source>
</evidence>
<protein>
    <submittedName>
        <fullName evidence="14">Acyl-CoA desaturase</fullName>
    </submittedName>
</protein>
<comment type="subcellular location">
    <subcellularLocation>
        <location evidence="1">Membrane</location>
        <topology evidence="1">Multi-pass membrane protein</topology>
    </subcellularLocation>
</comment>
<organism evidence="14 15">
    <name type="scientific">Pedobacter fastidiosus</name>
    <dbReference type="NCBI Taxonomy" id="2765361"/>
    <lineage>
        <taxon>Bacteria</taxon>
        <taxon>Pseudomonadati</taxon>
        <taxon>Bacteroidota</taxon>
        <taxon>Sphingobacteriia</taxon>
        <taxon>Sphingobacteriales</taxon>
        <taxon>Sphingobacteriaceae</taxon>
        <taxon>Pedobacter</taxon>
    </lineage>
</organism>
<keyword evidence="10 12" id="KW-0472">Membrane</keyword>
<proteinExistence type="inferred from homology"/>
<dbReference type="RefSeq" id="WP_187072783.1">
    <property type="nucleotide sequence ID" value="NZ_JACRYL010000019.1"/>
</dbReference>
<accession>A0ABR7KXD1</accession>
<keyword evidence="9" id="KW-0443">Lipid metabolism</keyword>
<feature type="domain" description="Fatty acid desaturase" evidence="13">
    <location>
        <begin position="4"/>
        <end position="225"/>
    </location>
</feature>
<evidence type="ECO:0000256" key="5">
    <source>
        <dbReference type="ARBA" id="ARBA00022832"/>
    </source>
</evidence>
<comment type="similarity">
    <text evidence="2">Belongs to the fatty acid desaturase type 2 family.</text>
</comment>
<keyword evidence="11" id="KW-0275">Fatty acid biosynthesis</keyword>
<comment type="caution">
    <text evidence="14">The sequence shown here is derived from an EMBL/GenBank/DDBJ whole genome shotgun (WGS) entry which is preliminary data.</text>
</comment>
<dbReference type="InterPro" id="IPR015876">
    <property type="entry name" value="Acyl-CoA_DS"/>
</dbReference>
<reference evidence="14 15" key="1">
    <citation type="submission" date="2020-08" db="EMBL/GenBank/DDBJ databases">
        <authorList>
            <person name="Sun Q."/>
            <person name="Inoue M."/>
        </authorList>
    </citation>
    <scope>NUCLEOTIDE SEQUENCE [LARGE SCALE GENOMIC DNA]</scope>
    <source>
        <strain evidence="14 15">CCM 8938</strain>
    </source>
</reference>
<dbReference type="InterPro" id="IPR005804">
    <property type="entry name" value="FA_desaturase_dom"/>
</dbReference>
<keyword evidence="4 12" id="KW-0812">Transmembrane</keyword>
<dbReference type="CDD" id="cd03505">
    <property type="entry name" value="Delta9-FADS-like"/>
    <property type="match status" value="1"/>
</dbReference>
<evidence type="ECO:0000256" key="4">
    <source>
        <dbReference type="ARBA" id="ARBA00022692"/>
    </source>
</evidence>
<sequence>MIILLFFLCHWFLSLFSQTFFLHRYSSHKMFKMEPFWEKFFYLILLISQGSSFLNPRAYAILHRMHHAYSDTEKDPHSPHFFKDVFGMMIATKNMYMNYLQFKIQPEPAFQGNYPEWPVVDKIGNSCLWRITCGLFYIGFYLVFANHWWLFILLPIHFLMGPLHGAIVNWCGHKYGYSNHDNEDHSKNSLPWDFLLMGELFQNNHHKKPNSPNFASKWWEFDPTYPVMKVLHWMKIIKIRKVQ</sequence>